<accession>A0A397G2E6</accession>
<name>A0A397G2E6_9GLOM</name>
<dbReference type="AlphaFoldDB" id="A0A397G2E6"/>
<gene>
    <name evidence="1" type="ORF">Glove_709g61</name>
</gene>
<organism evidence="1 2">
    <name type="scientific">Diversispora epigaea</name>
    <dbReference type="NCBI Taxonomy" id="1348612"/>
    <lineage>
        <taxon>Eukaryota</taxon>
        <taxon>Fungi</taxon>
        <taxon>Fungi incertae sedis</taxon>
        <taxon>Mucoromycota</taxon>
        <taxon>Glomeromycotina</taxon>
        <taxon>Glomeromycetes</taxon>
        <taxon>Diversisporales</taxon>
        <taxon>Diversisporaceae</taxon>
        <taxon>Diversispora</taxon>
    </lineage>
</organism>
<sequence>MNQELIWKFSEPNNLSGSNLIYYSSDSLIFSRIPYQYPFSNFLLFVHLITLFENIENKERKARFSCHLAIFEPLKYICGWRYVYFVVVCYAMPPFNYEFLPLESSNSEFSNVEYDNNIVIIVNSENGNNNEKEYLVLWFLSYIRFNEW</sequence>
<dbReference type="EMBL" id="PQFF01000565">
    <property type="protein sequence ID" value="RHZ44797.1"/>
    <property type="molecule type" value="Genomic_DNA"/>
</dbReference>
<dbReference type="Proteomes" id="UP000266861">
    <property type="component" value="Unassembled WGS sequence"/>
</dbReference>
<protein>
    <submittedName>
        <fullName evidence="1">Uncharacterized protein</fullName>
    </submittedName>
</protein>
<proteinExistence type="predicted"/>
<evidence type="ECO:0000313" key="1">
    <source>
        <dbReference type="EMBL" id="RHZ44797.1"/>
    </source>
</evidence>
<evidence type="ECO:0000313" key="2">
    <source>
        <dbReference type="Proteomes" id="UP000266861"/>
    </source>
</evidence>
<keyword evidence="2" id="KW-1185">Reference proteome</keyword>
<reference evidence="1 2" key="1">
    <citation type="submission" date="2018-08" db="EMBL/GenBank/DDBJ databases">
        <title>Genome and evolution of the arbuscular mycorrhizal fungus Diversispora epigaea (formerly Glomus versiforme) and its bacterial endosymbionts.</title>
        <authorList>
            <person name="Sun X."/>
            <person name="Fei Z."/>
            <person name="Harrison M."/>
        </authorList>
    </citation>
    <scope>NUCLEOTIDE SEQUENCE [LARGE SCALE GENOMIC DNA]</scope>
    <source>
        <strain evidence="1 2">IT104</strain>
    </source>
</reference>
<comment type="caution">
    <text evidence="1">The sequence shown here is derived from an EMBL/GenBank/DDBJ whole genome shotgun (WGS) entry which is preliminary data.</text>
</comment>